<organism evidence="1 2">
    <name type="scientific">Porphyromonas macacae</name>
    <dbReference type="NCBI Taxonomy" id="28115"/>
    <lineage>
        <taxon>Bacteria</taxon>
        <taxon>Pseudomonadati</taxon>
        <taxon>Bacteroidota</taxon>
        <taxon>Bacteroidia</taxon>
        <taxon>Bacteroidales</taxon>
        <taxon>Porphyromonadaceae</taxon>
        <taxon>Porphyromonas</taxon>
    </lineage>
</organism>
<dbReference type="AlphaFoldDB" id="A0A379EG93"/>
<sequence length="178" mass="19367">MNALTRELVLLTVQTVTHIPTVTHTALLDTAREYVPANRATEHIPPRRDTHPAAQLPLNLQTAPVPAYRNRPARSLHTREKPLAVVPQGHIGTPVAQETGTAAEGIVNALDGMFALYLLEHTAVPPPLEPDLHRIVEGRRQQSVLIVLVSRDASVAVTFTDDMPHAVVLISAPPVIRT</sequence>
<accession>A0A379EG93</accession>
<evidence type="ECO:0000313" key="1">
    <source>
        <dbReference type="EMBL" id="SUB98087.1"/>
    </source>
</evidence>
<reference evidence="1 2" key="1">
    <citation type="submission" date="2018-06" db="EMBL/GenBank/DDBJ databases">
        <authorList>
            <consortium name="Pathogen Informatics"/>
            <person name="Doyle S."/>
        </authorList>
    </citation>
    <scope>NUCLEOTIDE SEQUENCE [LARGE SCALE GENOMIC DNA]</scope>
    <source>
        <strain evidence="1 2">NCTC11632</strain>
    </source>
</reference>
<proteinExistence type="predicted"/>
<dbReference type="EMBL" id="UGTF01000006">
    <property type="protein sequence ID" value="SUB98087.1"/>
    <property type="molecule type" value="Genomic_DNA"/>
</dbReference>
<protein>
    <submittedName>
        <fullName evidence="1">Uncharacterized protein</fullName>
    </submittedName>
</protein>
<evidence type="ECO:0000313" key="2">
    <source>
        <dbReference type="Proteomes" id="UP000254156"/>
    </source>
</evidence>
<name>A0A379EG93_9PORP</name>
<gene>
    <name evidence="1" type="ORF">NCTC11632_02160</name>
</gene>
<dbReference type="Proteomes" id="UP000254156">
    <property type="component" value="Unassembled WGS sequence"/>
</dbReference>